<dbReference type="SUPFAM" id="SSF53822">
    <property type="entry name" value="Periplasmic binding protein-like I"/>
    <property type="match status" value="1"/>
</dbReference>
<keyword evidence="6" id="KW-1185">Reference proteome</keyword>
<dbReference type="RefSeq" id="WP_103467394.1">
    <property type="nucleotide sequence ID" value="NZ_PPXB01000017.1"/>
</dbReference>
<sequence>MREARSKTKPVLATVAALAGVSAPTVSKVINGRDDVAESTRARVQAALAELGYESPMQRRARSTGPAMVDLVIDGSATQYSMEILTGILDYAATEDVDVVVGSVTPAKLHRANHEEWAQRMVESGRKGLILVTSEMTTQQLDSFANRNIPVVVIDPLNPPRHGYTSVGATNWAGGKAATEHLISLGHQRIAFLGGPRAAECSVARLHGYLAGLMGHGISSRPEYVLVGEFSKAFGLAGARELLDLAEPPTAIFAGCDATALGVLEEVRHRGLRVPDDLSLVGFDGTPLTEQTLPRLTSVAQPLQEMGRAALRAVLRLAQGEMLDSSHMELATELVIRDSTAPPRTNHVPAGSDL</sequence>
<dbReference type="Proteomes" id="UP000237061">
    <property type="component" value="Unassembled WGS sequence"/>
</dbReference>
<dbReference type="PANTHER" id="PTHR30146">
    <property type="entry name" value="LACI-RELATED TRANSCRIPTIONAL REPRESSOR"/>
    <property type="match status" value="1"/>
</dbReference>
<evidence type="ECO:0000259" key="4">
    <source>
        <dbReference type="PROSITE" id="PS50932"/>
    </source>
</evidence>
<keyword evidence="2" id="KW-0238">DNA-binding</keyword>
<dbReference type="EMBL" id="PPXC01000021">
    <property type="protein sequence ID" value="POH71857.1"/>
    <property type="molecule type" value="Genomic_DNA"/>
</dbReference>
<dbReference type="Pfam" id="PF13377">
    <property type="entry name" value="Peripla_BP_3"/>
    <property type="match status" value="1"/>
</dbReference>
<dbReference type="InterPro" id="IPR010982">
    <property type="entry name" value="Lambda_DNA-bd_dom_sf"/>
</dbReference>
<accession>A0A2S3ZSL6</accession>
<comment type="caution">
    <text evidence="5">The sequence shown here is derived from an EMBL/GenBank/DDBJ whole genome shotgun (WGS) entry which is preliminary data.</text>
</comment>
<protein>
    <submittedName>
        <fullName evidence="5">LacI family transcriptional regulator</fullName>
    </submittedName>
</protein>
<evidence type="ECO:0000256" key="2">
    <source>
        <dbReference type="ARBA" id="ARBA00023125"/>
    </source>
</evidence>
<dbReference type="AlphaFoldDB" id="A0A2S3ZSL6"/>
<dbReference type="GO" id="GO:0003700">
    <property type="term" value="F:DNA-binding transcription factor activity"/>
    <property type="evidence" value="ECO:0007669"/>
    <property type="project" value="TreeGrafter"/>
</dbReference>
<gene>
    <name evidence="5" type="ORF">CVS27_18875</name>
</gene>
<dbReference type="Gene3D" id="1.10.260.40">
    <property type="entry name" value="lambda repressor-like DNA-binding domains"/>
    <property type="match status" value="1"/>
</dbReference>
<dbReference type="SUPFAM" id="SSF47413">
    <property type="entry name" value="lambda repressor-like DNA-binding domains"/>
    <property type="match status" value="1"/>
</dbReference>
<keyword evidence="1" id="KW-0805">Transcription regulation</keyword>
<proteinExistence type="predicted"/>
<dbReference type="SMART" id="SM00354">
    <property type="entry name" value="HTH_LACI"/>
    <property type="match status" value="1"/>
</dbReference>
<evidence type="ECO:0000256" key="3">
    <source>
        <dbReference type="ARBA" id="ARBA00023163"/>
    </source>
</evidence>
<organism evidence="5 6">
    <name type="scientific">Arthrobacter glacialis</name>
    <dbReference type="NCBI Taxonomy" id="1664"/>
    <lineage>
        <taxon>Bacteria</taxon>
        <taxon>Bacillati</taxon>
        <taxon>Actinomycetota</taxon>
        <taxon>Actinomycetes</taxon>
        <taxon>Micrococcales</taxon>
        <taxon>Micrococcaceae</taxon>
        <taxon>Arthrobacter</taxon>
    </lineage>
</organism>
<evidence type="ECO:0000313" key="5">
    <source>
        <dbReference type="EMBL" id="POH71857.1"/>
    </source>
</evidence>
<dbReference type="Gene3D" id="3.40.50.2300">
    <property type="match status" value="2"/>
</dbReference>
<dbReference type="PANTHER" id="PTHR30146:SF153">
    <property type="entry name" value="LACTOSE OPERON REPRESSOR"/>
    <property type="match status" value="1"/>
</dbReference>
<evidence type="ECO:0000313" key="6">
    <source>
        <dbReference type="Proteomes" id="UP000237061"/>
    </source>
</evidence>
<dbReference type="OrthoDB" id="3227375at2"/>
<evidence type="ECO:0000256" key="1">
    <source>
        <dbReference type="ARBA" id="ARBA00023015"/>
    </source>
</evidence>
<name>A0A2S3ZSL6_ARTGL</name>
<dbReference type="GO" id="GO:0000976">
    <property type="term" value="F:transcription cis-regulatory region binding"/>
    <property type="evidence" value="ECO:0007669"/>
    <property type="project" value="TreeGrafter"/>
</dbReference>
<dbReference type="Pfam" id="PF00356">
    <property type="entry name" value="LacI"/>
    <property type="match status" value="1"/>
</dbReference>
<reference evidence="5 6" key="1">
    <citation type="submission" date="2018-01" db="EMBL/GenBank/DDBJ databases">
        <title>Arthrobacter sp. nov., from glaciers in China.</title>
        <authorList>
            <person name="Liu Q."/>
            <person name="Xin Y.-H."/>
        </authorList>
    </citation>
    <scope>NUCLEOTIDE SEQUENCE [LARGE SCALE GENOMIC DNA]</scope>
    <source>
        <strain evidence="5 6">HLT2-12-2</strain>
    </source>
</reference>
<dbReference type="CDD" id="cd01392">
    <property type="entry name" value="HTH_LacI"/>
    <property type="match status" value="1"/>
</dbReference>
<dbReference type="InterPro" id="IPR046335">
    <property type="entry name" value="LacI/GalR-like_sensor"/>
</dbReference>
<feature type="domain" description="HTH lacI-type" evidence="4">
    <location>
        <begin position="10"/>
        <end position="64"/>
    </location>
</feature>
<dbReference type="PROSITE" id="PS50932">
    <property type="entry name" value="HTH_LACI_2"/>
    <property type="match status" value="1"/>
</dbReference>
<dbReference type="InterPro" id="IPR028082">
    <property type="entry name" value="Peripla_BP_I"/>
</dbReference>
<keyword evidence="3" id="KW-0804">Transcription</keyword>
<dbReference type="InterPro" id="IPR000843">
    <property type="entry name" value="HTH_LacI"/>
</dbReference>